<dbReference type="Gene3D" id="3.40.50.200">
    <property type="entry name" value="Peptidase S8/S53 domain"/>
    <property type="match status" value="1"/>
</dbReference>
<evidence type="ECO:0000256" key="3">
    <source>
        <dbReference type="ARBA" id="ARBA00022801"/>
    </source>
</evidence>
<comment type="similarity">
    <text evidence="1 5">Belongs to the peptidase S8 family.</text>
</comment>
<dbReference type="InParanoid" id="A0A061AAD1"/>
<dbReference type="InterPro" id="IPR023828">
    <property type="entry name" value="Peptidase_S8_Ser-AS"/>
</dbReference>
<sequence length="584" mass="65736">MKKTIMIQLFLLICIILSYDIENNIYFIYDNEYNPISGDSSNSIEKIDQIGTQLTFEIAYNFDPVKTIQELEKKHGKISDITVDEHLNRFNKIYYDFIQSKKFELLRKSNLNFTENSMRSELPQLVIISDKIIQNSNQLDYEHKLLAKHPLVDRLIVSPLYSRPPIQIEDPGGGGVPSDPYDIYYIKQTVNDSLLYSGTGIKIGVLEAAWGNEYSIVDPSIQNFNFGDVIQDPNLTVSNYNFHATTVAGISSGHNGIAKNSLVYSTSFKQSGLNPYNITQALNWLNKNSSFINDNINVDIINMSFSSPTEIDILRNIGYLNRKIMIAGSGNKHLVPIEYPAAYANVFTVGATTPSGDELWNNNNDDGIGSAYINNSNLINKPNIVAPGMINLRNFPSGIDFVQGTSFSTPIVTGAIAKLIESRPVLKMFPELVYALLMTTSNQNIISNIDQQYTMNVGNKTGSGMLDISKLINNRLNTHTFNSDNFTNGKYIFNLYIDNPTNQSLHFNIAAFWLEKYENNNYKLSNYDLRVNIDENVIISNSTTNNFEYVKTVTNHNGEITVIIDSTYFSGVNTDLIGLAWSFY</sequence>
<dbReference type="Pfam" id="PF00082">
    <property type="entry name" value="Peptidase_S8"/>
    <property type="match status" value="1"/>
</dbReference>
<organism evidence="7 8">
    <name type="scientific">Acholeplasma oculi</name>
    <dbReference type="NCBI Taxonomy" id="35623"/>
    <lineage>
        <taxon>Bacteria</taxon>
        <taxon>Bacillati</taxon>
        <taxon>Mycoplasmatota</taxon>
        <taxon>Mollicutes</taxon>
        <taxon>Acholeplasmatales</taxon>
        <taxon>Acholeplasmataceae</taxon>
        <taxon>Acholeplasma</taxon>
    </lineage>
</organism>
<keyword evidence="4" id="KW-0720">Serine protease</keyword>
<gene>
    <name evidence="7" type="ORF">Aocu_07150</name>
</gene>
<dbReference type="HOGENOM" id="CLU_466639_0_0_14"/>
<accession>A0A061AAD1</accession>
<evidence type="ECO:0000256" key="1">
    <source>
        <dbReference type="ARBA" id="ARBA00011073"/>
    </source>
</evidence>
<dbReference type="PROSITE" id="PS00138">
    <property type="entry name" value="SUBTILASE_SER"/>
    <property type="match status" value="1"/>
</dbReference>
<dbReference type="PROSITE" id="PS51892">
    <property type="entry name" value="SUBTILASE"/>
    <property type="match status" value="1"/>
</dbReference>
<evidence type="ECO:0000256" key="4">
    <source>
        <dbReference type="ARBA" id="ARBA00022825"/>
    </source>
</evidence>
<protein>
    <submittedName>
        <fullName evidence="7">Peptidase S8, subtilisin-related</fullName>
    </submittedName>
</protein>
<dbReference type="PATRIC" id="fig|35623.3.peg.715"/>
<dbReference type="InterPro" id="IPR050131">
    <property type="entry name" value="Peptidase_S8_subtilisin-like"/>
</dbReference>
<feature type="domain" description="Peptidase S8/S53" evidence="6">
    <location>
        <begin position="199"/>
        <end position="444"/>
    </location>
</feature>
<dbReference type="InterPro" id="IPR000209">
    <property type="entry name" value="Peptidase_S8/S53_dom"/>
</dbReference>
<evidence type="ECO:0000313" key="7">
    <source>
        <dbReference type="EMBL" id="CDR30788.1"/>
    </source>
</evidence>
<dbReference type="KEGG" id="aoc:Aocu_07150"/>
<dbReference type="PANTHER" id="PTHR43806:SF11">
    <property type="entry name" value="CEREVISIN-RELATED"/>
    <property type="match status" value="1"/>
</dbReference>
<dbReference type="GO" id="GO:0004252">
    <property type="term" value="F:serine-type endopeptidase activity"/>
    <property type="evidence" value="ECO:0007669"/>
    <property type="project" value="InterPro"/>
</dbReference>
<evidence type="ECO:0000256" key="2">
    <source>
        <dbReference type="ARBA" id="ARBA00022670"/>
    </source>
</evidence>
<reference evidence="8" key="1">
    <citation type="submission" date="2014-05" db="EMBL/GenBank/DDBJ databases">
        <authorList>
            <person name="Kube M."/>
        </authorList>
    </citation>
    <scope>NUCLEOTIDE SEQUENCE [LARGE SCALE GENOMIC DNA]</scope>
</reference>
<evidence type="ECO:0000259" key="6">
    <source>
        <dbReference type="Pfam" id="PF00082"/>
    </source>
</evidence>
<keyword evidence="3" id="KW-0378">Hydrolase</keyword>
<dbReference type="AlphaFoldDB" id="A0A061AAD1"/>
<dbReference type="PRINTS" id="PR00723">
    <property type="entry name" value="SUBTILISIN"/>
</dbReference>
<dbReference type="InterPro" id="IPR015500">
    <property type="entry name" value="Peptidase_S8_subtilisin-rel"/>
</dbReference>
<dbReference type="Proteomes" id="UP000032434">
    <property type="component" value="Chromosome 1"/>
</dbReference>
<dbReference type="SUPFAM" id="SSF52743">
    <property type="entry name" value="Subtilisin-like"/>
    <property type="match status" value="1"/>
</dbReference>
<dbReference type="PANTHER" id="PTHR43806">
    <property type="entry name" value="PEPTIDASE S8"/>
    <property type="match status" value="1"/>
</dbReference>
<dbReference type="GO" id="GO:0006508">
    <property type="term" value="P:proteolysis"/>
    <property type="evidence" value="ECO:0007669"/>
    <property type="project" value="UniProtKB-KW"/>
</dbReference>
<evidence type="ECO:0000256" key="5">
    <source>
        <dbReference type="PROSITE-ProRule" id="PRU01240"/>
    </source>
</evidence>
<keyword evidence="8" id="KW-1185">Reference proteome</keyword>
<proteinExistence type="inferred from homology"/>
<keyword evidence="2" id="KW-0645">Protease</keyword>
<dbReference type="STRING" id="35623.Aocu_07150"/>
<evidence type="ECO:0000313" key="8">
    <source>
        <dbReference type="Proteomes" id="UP000032434"/>
    </source>
</evidence>
<dbReference type="CDD" id="cd00306">
    <property type="entry name" value="Peptidases_S8_S53"/>
    <property type="match status" value="1"/>
</dbReference>
<comment type="caution">
    <text evidence="5">Lacks conserved residue(s) required for the propagation of feature annotation.</text>
</comment>
<dbReference type="EMBL" id="LK028559">
    <property type="protein sequence ID" value="CDR30788.1"/>
    <property type="molecule type" value="Genomic_DNA"/>
</dbReference>
<dbReference type="InterPro" id="IPR036852">
    <property type="entry name" value="Peptidase_S8/S53_dom_sf"/>
</dbReference>
<name>A0A061AAD1_9MOLU</name>